<name>A0A3A8JSQ9_9BACT</name>
<reference evidence="2" key="1">
    <citation type="submission" date="2018-09" db="EMBL/GenBank/DDBJ databases">
        <authorList>
            <person name="Livingstone P.G."/>
            <person name="Whitworth D.E."/>
        </authorList>
    </citation>
    <scope>NUCLEOTIDE SEQUENCE [LARGE SCALE GENOMIC DNA]</scope>
    <source>
        <strain evidence="2">CA054A</strain>
    </source>
</reference>
<dbReference type="EMBL" id="RAVZ01000008">
    <property type="protein sequence ID" value="RKG93481.1"/>
    <property type="molecule type" value="Genomic_DNA"/>
</dbReference>
<evidence type="ECO:0000313" key="2">
    <source>
        <dbReference type="Proteomes" id="UP000268094"/>
    </source>
</evidence>
<dbReference type="Proteomes" id="UP000268094">
    <property type="component" value="Unassembled WGS sequence"/>
</dbReference>
<sequence>MLLILYGLLLGGCRETPPAPVSVPAKPPVAALPAAPVTPRDAGTWADAVIAPVSAPAFGEPLPEDGLRLEMSGEEVRLGAESFMPAREPEAARLGERVRGQDVLLVIRDADTFLVQVSELLAVLQAKAASVWLQHPDAPLAYRVVLRDEEGFRTWLAEVAPGKLRIIQRADGFELTTSVGKLPGPDRNGPTVPVRGGSQDIATLRRELTRLKGRFTTSEDVCLVPSFGTELVQVARALGGTYVAPEEPLFDTLCLVYPLSRPAPSGARDAGSP</sequence>
<keyword evidence="2" id="KW-1185">Reference proteome</keyword>
<comment type="caution">
    <text evidence="1">The sequence shown here is derived from an EMBL/GenBank/DDBJ whole genome shotgun (WGS) entry which is preliminary data.</text>
</comment>
<evidence type="ECO:0000313" key="1">
    <source>
        <dbReference type="EMBL" id="RKG93481.1"/>
    </source>
</evidence>
<dbReference type="OrthoDB" id="5505496at2"/>
<dbReference type="AlphaFoldDB" id="A0A3A8JSQ9"/>
<proteinExistence type="predicted"/>
<gene>
    <name evidence="1" type="ORF">D7V88_02470</name>
</gene>
<organism evidence="1 2">
    <name type="scientific">Corallococcus terminator</name>
    <dbReference type="NCBI Taxonomy" id="2316733"/>
    <lineage>
        <taxon>Bacteria</taxon>
        <taxon>Pseudomonadati</taxon>
        <taxon>Myxococcota</taxon>
        <taxon>Myxococcia</taxon>
        <taxon>Myxococcales</taxon>
        <taxon>Cystobacterineae</taxon>
        <taxon>Myxococcaceae</taxon>
        <taxon>Corallococcus</taxon>
    </lineage>
</organism>
<accession>A0A3A8JSQ9</accession>
<protein>
    <submittedName>
        <fullName evidence="1">Uncharacterized protein</fullName>
    </submittedName>
</protein>